<name>A0A0N1N6J7_9PROT</name>
<accession>A0A0N1N6J7</accession>
<dbReference type="EMBL" id="JUFX02000188">
    <property type="protein sequence ID" value="KPH86915.1"/>
    <property type="molecule type" value="Genomic_DNA"/>
</dbReference>
<protein>
    <submittedName>
        <fullName evidence="1">Secretion system type IV protein DotO/IcmB</fullName>
    </submittedName>
</protein>
<dbReference type="Proteomes" id="UP000031553">
    <property type="component" value="Unassembled WGS sequence"/>
</dbReference>
<sequence>MSAGEAKYEQLLVNVLGPIELWSFSTTPGDTALRSRLYKRIHFARALRMLATVFPSGTANSEIERRKSERMNVFGLATDEAFAGVLDELADEIVEGRGVAAGLYETLRAIDEQSELEIATE</sequence>
<gene>
    <name evidence="1" type="ORF">GLUCOINTEAF2_0204249</name>
</gene>
<evidence type="ECO:0000313" key="1">
    <source>
        <dbReference type="EMBL" id="KPH86915.1"/>
    </source>
</evidence>
<organism evidence="1 2">
    <name type="scientific">Komagataeibacter intermedius AF2</name>
    <dbReference type="NCBI Taxonomy" id="1458464"/>
    <lineage>
        <taxon>Bacteria</taxon>
        <taxon>Pseudomonadati</taxon>
        <taxon>Pseudomonadota</taxon>
        <taxon>Alphaproteobacteria</taxon>
        <taxon>Acetobacterales</taxon>
        <taxon>Acetobacteraceae</taxon>
        <taxon>Komagataeibacter</taxon>
    </lineage>
</organism>
<dbReference type="AlphaFoldDB" id="A0A0N1N6J7"/>
<evidence type="ECO:0000313" key="2">
    <source>
        <dbReference type="Proteomes" id="UP000031553"/>
    </source>
</evidence>
<comment type="caution">
    <text evidence="1">The sequence shown here is derived from an EMBL/GenBank/DDBJ whole genome shotgun (WGS) entry which is preliminary data.</text>
</comment>
<proteinExistence type="predicted"/>
<reference evidence="1 2" key="1">
    <citation type="submission" date="2015-07" db="EMBL/GenBank/DDBJ databases">
        <title>Draft Genome Sequence of Komagataeibacter intermedius Strain AF2, Isolated from Kombucha Tea.</title>
        <authorList>
            <person name="Santos R.A."/>
            <person name="Berretta A.A."/>
            <person name="Barud H.S."/>
            <person name="Ribeiro S.J."/>
            <person name="Gonzalez-Garcia L.N."/>
            <person name="Zucchi T.D."/>
            <person name="Goldman G.H."/>
            <person name="Riano-Pachon D.M."/>
        </authorList>
    </citation>
    <scope>NUCLEOTIDE SEQUENCE [LARGE SCALE GENOMIC DNA]</scope>
    <source>
        <strain evidence="1 2">AF2</strain>
    </source>
</reference>